<evidence type="ECO:0000256" key="1">
    <source>
        <dbReference type="SAM" id="Phobius"/>
    </source>
</evidence>
<protein>
    <recommendedName>
        <fullName evidence="4">Biotin carboxylase</fullName>
    </recommendedName>
</protein>
<keyword evidence="3" id="KW-1185">Reference proteome</keyword>
<name>A0A1Z4N4B3_9CYAN</name>
<accession>A0A1Z4N4B3</accession>
<evidence type="ECO:0008006" key="4">
    <source>
        <dbReference type="Google" id="ProtNLM"/>
    </source>
</evidence>
<feature type="transmembrane region" description="Helical" evidence="1">
    <location>
        <begin position="41"/>
        <end position="62"/>
    </location>
</feature>
<gene>
    <name evidence="2" type="ORF">NIES37_45320</name>
</gene>
<organism evidence="2 3">
    <name type="scientific">Tolypothrix tenuis PCC 7101</name>
    <dbReference type="NCBI Taxonomy" id="231146"/>
    <lineage>
        <taxon>Bacteria</taxon>
        <taxon>Bacillati</taxon>
        <taxon>Cyanobacteriota</taxon>
        <taxon>Cyanophyceae</taxon>
        <taxon>Nostocales</taxon>
        <taxon>Tolypothrichaceae</taxon>
        <taxon>Tolypothrix</taxon>
    </lineage>
</organism>
<keyword evidence="1" id="KW-0472">Membrane</keyword>
<keyword evidence="1" id="KW-1133">Transmembrane helix</keyword>
<keyword evidence="1" id="KW-0812">Transmembrane</keyword>
<proteinExistence type="predicted"/>
<dbReference type="AlphaFoldDB" id="A0A1Z4N4B3"/>
<sequence>MKNNSRITSGFHLLTLGQLNSSLFKELIARLVTVCLKPIKVIFISCLLGALLLVLTPPALALTQIKLFDISYQDCPPELAEGAVISSGSAAANCFIVTGKAENGTYKTVYDADIFGRIYDANNDSVLQNRTRLGSIPEIPPGVSDFEFRISVPANQPTPLKLKQFKAAGFSGQVRK</sequence>
<reference evidence="2 3" key="1">
    <citation type="submission" date="2017-06" db="EMBL/GenBank/DDBJ databases">
        <title>Genome sequencing of cyanobaciteial culture collection at National Institute for Environmental Studies (NIES).</title>
        <authorList>
            <person name="Hirose Y."/>
            <person name="Shimura Y."/>
            <person name="Fujisawa T."/>
            <person name="Nakamura Y."/>
            <person name="Kawachi M."/>
        </authorList>
    </citation>
    <scope>NUCLEOTIDE SEQUENCE [LARGE SCALE GENOMIC DNA]</scope>
    <source>
        <strain evidence="2 3">NIES-37</strain>
    </source>
</reference>
<dbReference type="KEGG" id="ttq:NIES37_45320"/>
<evidence type="ECO:0000313" key="2">
    <source>
        <dbReference type="EMBL" id="BAZ00537.1"/>
    </source>
</evidence>
<evidence type="ECO:0000313" key="3">
    <source>
        <dbReference type="Proteomes" id="UP000218785"/>
    </source>
</evidence>
<dbReference type="Proteomes" id="UP000218785">
    <property type="component" value="Chromosome"/>
</dbReference>
<dbReference type="EMBL" id="AP018248">
    <property type="protein sequence ID" value="BAZ00537.1"/>
    <property type="molecule type" value="Genomic_DNA"/>
</dbReference>